<keyword evidence="1" id="KW-0472">Membrane</keyword>
<name>A0AAV4Q402_CAEEX</name>
<proteinExistence type="predicted"/>
<evidence type="ECO:0000313" key="3">
    <source>
        <dbReference type="Proteomes" id="UP001054945"/>
    </source>
</evidence>
<keyword evidence="1" id="KW-1133">Transmembrane helix</keyword>
<evidence type="ECO:0000313" key="2">
    <source>
        <dbReference type="EMBL" id="GIY04170.1"/>
    </source>
</evidence>
<dbReference type="Proteomes" id="UP001054945">
    <property type="component" value="Unassembled WGS sequence"/>
</dbReference>
<gene>
    <name evidence="2" type="ORF">CEXT_413471</name>
</gene>
<evidence type="ECO:0000256" key="1">
    <source>
        <dbReference type="SAM" id="Phobius"/>
    </source>
</evidence>
<dbReference type="EMBL" id="BPLR01005679">
    <property type="protein sequence ID" value="GIY04170.1"/>
    <property type="molecule type" value="Genomic_DNA"/>
</dbReference>
<keyword evidence="1" id="KW-0812">Transmembrane</keyword>
<accession>A0AAV4Q402</accession>
<protein>
    <submittedName>
        <fullName evidence="2">Uncharacterized protein</fullName>
    </submittedName>
</protein>
<comment type="caution">
    <text evidence="2">The sequence shown here is derived from an EMBL/GenBank/DDBJ whole genome shotgun (WGS) entry which is preliminary data.</text>
</comment>
<keyword evidence="3" id="KW-1185">Reference proteome</keyword>
<dbReference type="AlphaFoldDB" id="A0AAV4Q402"/>
<organism evidence="2 3">
    <name type="scientific">Caerostris extrusa</name>
    <name type="common">Bark spider</name>
    <name type="synonym">Caerostris bankana</name>
    <dbReference type="NCBI Taxonomy" id="172846"/>
    <lineage>
        <taxon>Eukaryota</taxon>
        <taxon>Metazoa</taxon>
        <taxon>Ecdysozoa</taxon>
        <taxon>Arthropoda</taxon>
        <taxon>Chelicerata</taxon>
        <taxon>Arachnida</taxon>
        <taxon>Araneae</taxon>
        <taxon>Araneomorphae</taxon>
        <taxon>Entelegynae</taxon>
        <taxon>Araneoidea</taxon>
        <taxon>Araneidae</taxon>
        <taxon>Caerostris</taxon>
    </lineage>
</organism>
<feature type="transmembrane region" description="Helical" evidence="1">
    <location>
        <begin position="85"/>
        <end position="105"/>
    </location>
</feature>
<sequence>MQISEGKHDPRMRRDGYKHGHLLRTSVGGSQFYREEGFVFPLTGNPLRNRETEETSPRSLTQTFFLVLLSLYLSQFLSHGDGGDVFFILIFVWLVFVFKSWLSFVGSQWRL</sequence>
<reference evidence="2 3" key="1">
    <citation type="submission" date="2021-06" db="EMBL/GenBank/DDBJ databases">
        <title>Caerostris extrusa draft genome.</title>
        <authorList>
            <person name="Kono N."/>
            <person name="Arakawa K."/>
        </authorList>
    </citation>
    <scope>NUCLEOTIDE SEQUENCE [LARGE SCALE GENOMIC DNA]</scope>
</reference>